<keyword evidence="2" id="KW-1185">Reference proteome</keyword>
<evidence type="ECO:0000313" key="2">
    <source>
        <dbReference type="Proteomes" id="UP000499080"/>
    </source>
</evidence>
<organism evidence="1 2">
    <name type="scientific">Araneus ventricosus</name>
    <name type="common">Orbweaver spider</name>
    <name type="synonym">Epeira ventricosa</name>
    <dbReference type="NCBI Taxonomy" id="182803"/>
    <lineage>
        <taxon>Eukaryota</taxon>
        <taxon>Metazoa</taxon>
        <taxon>Ecdysozoa</taxon>
        <taxon>Arthropoda</taxon>
        <taxon>Chelicerata</taxon>
        <taxon>Arachnida</taxon>
        <taxon>Araneae</taxon>
        <taxon>Araneomorphae</taxon>
        <taxon>Entelegynae</taxon>
        <taxon>Araneoidea</taxon>
        <taxon>Araneidae</taxon>
        <taxon>Araneus</taxon>
    </lineage>
</organism>
<sequence>MRYARKPLIAPLCGKIRSWRSYLKNGTKYGKKINYKVVHHHRFITKKHLAYRNDTNEKHKTHICLFALNKTALAGNEAYLSVMLKMVSFSNNTRLDTGLHFPFHVVQHDGAPPHKVSSVQQYIRDAFQQQVIGYGGCVEWPSRSPDLNPLDFFLWGYIKH</sequence>
<gene>
    <name evidence="1" type="ORF">AVEN_75024_1</name>
</gene>
<reference evidence="1 2" key="1">
    <citation type="journal article" date="2019" name="Sci. Rep.">
        <title>Orb-weaving spider Araneus ventricosus genome elucidates the spidroin gene catalogue.</title>
        <authorList>
            <person name="Kono N."/>
            <person name="Nakamura H."/>
            <person name="Ohtoshi R."/>
            <person name="Moran D.A.P."/>
            <person name="Shinohara A."/>
            <person name="Yoshida Y."/>
            <person name="Fujiwara M."/>
            <person name="Mori M."/>
            <person name="Tomita M."/>
            <person name="Arakawa K."/>
        </authorList>
    </citation>
    <scope>NUCLEOTIDE SEQUENCE [LARGE SCALE GENOMIC DNA]</scope>
</reference>
<evidence type="ECO:0000313" key="1">
    <source>
        <dbReference type="EMBL" id="GBM55795.1"/>
    </source>
</evidence>
<evidence type="ECO:0008006" key="3">
    <source>
        <dbReference type="Google" id="ProtNLM"/>
    </source>
</evidence>
<dbReference type="InterPro" id="IPR036397">
    <property type="entry name" value="RNaseH_sf"/>
</dbReference>
<dbReference type="Gene3D" id="3.30.420.10">
    <property type="entry name" value="Ribonuclease H-like superfamily/Ribonuclease H"/>
    <property type="match status" value="1"/>
</dbReference>
<proteinExistence type="predicted"/>
<dbReference type="GO" id="GO:0003676">
    <property type="term" value="F:nucleic acid binding"/>
    <property type="evidence" value="ECO:0007669"/>
    <property type="project" value="InterPro"/>
</dbReference>
<name>A0A4Y2GSI9_ARAVE</name>
<dbReference type="OrthoDB" id="6437429at2759"/>
<dbReference type="PANTHER" id="PTHR47326">
    <property type="entry name" value="TRANSPOSABLE ELEMENT TC3 TRANSPOSASE-LIKE PROTEIN"/>
    <property type="match status" value="1"/>
</dbReference>
<protein>
    <recommendedName>
        <fullName evidence="3">Tc1-like transposase DDE domain-containing protein</fullName>
    </recommendedName>
</protein>
<comment type="caution">
    <text evidence="1">The sequence shown here is derived from an EMBL/GenBank/DDBJ whole genome shotgun (WGS) entry which is preliminary data.</text>
</comment>
<dbReference type="PANTHER" id="PTHR47326:SF1">
    <property type="entry name" value="HTH PSQ-TYPE DOMAIN-CONTAINING PROTEIN"/>
    <property type="match status" value="1"/>
</dbReference>
<dbReference type="Proteomes" id="UP000499080">
    <property type="component" value="Unassembled WGS sequence"/>
</dbReference>
<accession>A0A4Y2GSI9</accession>
<dbReference type="EMBL" id="BGPR01001516">
    <property type="protein sequence ID" value="GBM55795.1"/>
    <property type="molecule type" value="Genomic_DNA"/>
</dbReference>
<dbReference type="AlphaFoldDB" id="A0A4Y2GSI9"/>